<evidence type="ECO:0000313" key="4">
    <source>
        <dbReference type="Proteomes" id="UP000683360"/>
    </source>
</evidence>
<keyword evidence="1 3" id="KW-0808">Transferase</keyword>
<dbReference type="AlphaFoldDB" id="A0A8S3SGH8"/>
<evidence type="ECO:0000256" key="1">
    <source>
        <dbReference type="ARBA" id="ARBA00022679"/>
    </source>
</evidence>
<dbReference type="Pfam" id="PF00108">
    <property type="entry name" value="Thiolase_N"/>
    <property type="match status" value="1"/>
</dbReference>
<dbReference type="Gene3D" id="3.40.47.10">
    <property type="match status" value="1"/>
</dbReference>
<comment type="caution">
    <text evidence="3">The sequence shown here is derived from an EMBL/GenBank/DDBJ whole genome shotgun (WGS) entry which is preliminary data.</text>
</comment>
<dbReference type="EC" id="2.3.1.176" evidence="3"/>
<keyword evidence="4" id="KW-1185">Reference proteome</keyword>
<dbReference type="PANTHER" id="PTHR42870:SF1">
    <property type="entry name" value="NON-SPECIFIC LIPID-TRANSFER PROTEIN-LIKE 2"/>
    <property type="match status" value="1"/>
</dbReference>
<dbReference type="SUPFAM" id="SSF53901">
    <property type="entry name" value="Thiolase-like"/>
    <property type="match status" value="1"/>
</dbReference>
<name>A0A8S3SGH8_MYTED</name>
<reference evidence="3" key="1">
    <citation type="submission" date="2021-03" db="EMBL/GenBank/DDBJ databases">
        <authorList>
            <person name="Bekaert M."/>
        </authorList>
    </citation>
    <scope>NUCLEOTIDE SEQUENCE</scope>
</reference>
<dbReference type="GO" id="GO:0016747">
    <property type="term" value="F:acyltransferase activity, transferring groups other than amino-acyl groups"/>
    <property type="evidence" value="ECO:0007669"/>
    <property type="project" value="InterPro"/>
</dbReference>
<dbReference type="InterPro" id="IPR020615">
    <property type="entry name" value="Thiolase_acyl_enz_int_AS"/>
</dbReference>
<dbReference type="EMBL" id="CAJPWZ010001527">
    <property type="protein sequence ID" value="CAG2217305.1"/>
    <property type="molecule type" value="Genomic_DNA"/>
</dbReference>
<dbReference type="PANTHER" id="PTHR42870">
    <property type="entry name" value="ACETYL-COA C-ACETYLTRANSFERASE"/>
    <property type="match status" value="1"/>
</dbReference>
<feature type="domain" description="Thiolase N-terminal" evidence="2">
    <location>
        <begin position="8"/>
        <end position="122"/>
    </location>
</feature>
<dbReference type="InterPro" id="IPR016039">
    <property type="entry name" value="Thiolase-like"/>
</dbReference>
<gene>
    <name evidence="3" type="ORF">MEDL_30996</name>
</gene>
<evidence type="ECO:0000313" key="3">
    <source>
        <dbReference type="EMBL" id="CAG2217305.1"/>
    </source>
</evidence>
<keyword evidence="3" id="KW-0012">Acyltransferase</keyword>
<dbReference type="PROSITE" id="PS00098">
    <property type="entry name" value="THIOLASE_1"/>
    <property type="match status" value="1"/>
</dbReference>
<accession>A0A8S3SGH8</accession>
<dbReference type="OrthoDB" id="542135at2759"/>
<sequence>MDKRKRTFVVGVGTTKFERPLTKNWDYHDMGREAGKAALEDAKIPYSKIQAVVASYCYGEPTCGQRAAYELGLSGVPVFNVNNNCSSGSSALMLARRLVQSGIEDCVMALGFEKMERGLSERYPEKESPVKRHMDHMVTIGAEPGLIQPRMNAMTSDVVKLYAYAAREYLEKYPEANIDDMVNISLG</sequence>
<organism evidence="3 4">
    <name type="scientific">Mytilus edulis</name>
    <name type="common">Blue mussel</name>
    <dbReference type="NCBI Taxonomy" id="6550"/>
    <lineage>
        <taxon>Eukaryota</taxon>
        <taxon>Metazoa</taxon>
        <taxon>Spiralia</taxon>
        <taxon>Lophotrochozoa</taxon>
        <taxon>Mollusca</taxon>
        <taxon>Bivalvia</taxon>
        <taxon>Autobranchia</taxon>
        <taxon>Pteriomorphia</taxon>
        <taxon>Mytilida</taxon>
        <taxon>Mytiloidea</taxon>
        <taxon>Mytilidae</taxon>
        <taxon>Mytilinae</taxon>
        <taxon>Mytilus</taxon>
    </lineage>
</organism>
<evidence type="ECO:0000259" key="2">
    <source>
        <dbReference type="Pfam" id="PF00108"/>
    </source>
</evidence>
<protein>
    <submittedName>
        <fullName evidence="3">SCP2</fullName>
        <ecNumber evidence="3">2.3.1.176</ecNumber>
    </submittedName>
</protein>
<proteinExistence type="predicted"/>
<dbReference type="Proteomes" id="UP000683360">
    <property type="component" value="Unassembled WGS sequence"/>
</dbReference>
<dbReference type="InterPro" id="IPR020616">
    <property type="entry name" value="Thiolase_N"/>
</dbReference>